<name>A0ABP0TMD2_9BRYO</name>
<sequence length="869" mass="96146">METMCEGLATIRSSLEDTLARMLALKRKEGESNLQLRELITEASVMFVDLRRVNRDILQEEDRRKLETEAEKAPVDHTTLQLHNLLYEKNYYLKAIKGCKDFKSKYPDIDLVSEQEFFRNAPGEHRADPALHHDPHKLMLQRLNFELHQRKELLKQREVVEARKKLLQENITSQRKFLGSLLSHLKVLKKASLPVQQQLGLSHTKRMKQHTLAELLPPALYIVYTQLLSHKEAFEEALELEIVGSAKDALTLARQAAMKDAGVTGAGSDEVKPEEEVPEDDDDSQRRRKRIKRTHEKEIVEEDSTYQSHPLAVILQIFDNEQEMNKLLTLRFEFLTKINVLCAGVESASCGECDPDTLLANLFPDDTGVDLPSQISKLQAGAGFTFDKKRHSRPYKWVQHLGGIDILPESPPHFQEKDGGGMNGDSSKAGNSNSLVVGLATYRLQHRVSNILHQLRVRRKGQLALKEQLDSLAKLKYLFPHSCAFPWIEYTPKATFRTWAETDCTGLKSSSSFPSLTLPSSLSTVGVQSTLFIDAKRAVEEGLIGSGMVLDGEAGKEDGELPSFGIVMSPFADAAKAATDTLVLNEVKDGVWESGSKATLASGREASKSNANIIGGSSSNNTSVELAVSGLGKVSVHVDLDGRKDSDNVVSGDFQREGILAELGGLDALMDEDIGEAIEAVQLIGEDPKDRADGPWKEYGIRTFQAVFRRENGPSGKCMQLEAQVNISLEYPVCPPLFQVRLLSETASVLSLPAAPGGVLDVAEGSVSKAVSRIDHSFNSLRAIEVEVNITIPQHLPVGDRNQTLSHQIAALMMLFDIYVDTELGLGQSSDGGGTADDELRSDLTDLLRVKVGNVRLCRGRERRKPLPW</sequence>
<accession>A0ABP0TMD2</accession>
<gene>
    <name evidence="5" type="ORF">CSSPTR1EN2_LOCUS5350</name>
</gene>
<dbReference type="PANTHER" id="PTHR13375">
    <property type="entry name" value="FMS INTERACTING PROTEIN"/>
    <property type="match status" value="1"/>
</dbReference>
<organism evidence="5 6">
    <name type="scientific">Sphagnum troendelagicum</name>
    <dbReference type="NCBI Taxonomy" id="128251"/>
    <lineage>
        <taxon>Eukaryota</taxon>
        <taxon>Viridiplantae</taxon>
        <taxon>Streptophyta</taxon>
        <taxon>Embryophyta</taxon>
        <taxon>Bryophyta</taxon>
        <taxon>Sphagnophytina</taxon>
        <taxon>Sphagnopsida</taxon>
        <taxon>Sphagnales</taxon>
        <taxon>Sphagnaceae</taxon>
        <taxon>Sphagnum</taxon>
    </lineage>
</organism>
<keyword evidence="3" id="KW-0539">Nucleus</keyword>
<dbReference type="PANTHER" id="PTHR13375:SF3">
    <property type="entry name" value="THO COMPLEX SUBUNIT 5 HOMOLOG"/>
    <property type="match status" value="1"/>
</dbReference>
<evidence type="ECO:0000313" key="6">
    <source>
        <dbReference type="Proteomes" id="UP001497512"/>
    </source>
</evidence>
<feature type="non-terminal residue" evidence="5">
    <location>
        <position position="869"/>
    </location>
</feature>
<protein>
    <recommendedName>
        <fullName evidence="7">THO complex subunit 5</fullName>
    </recommendedName>
</protein>
<reference evidence="5" key="1">
    <citation type="submission" date="2024-02" db="EMBL/GenBank/DDBJ databases">
        <authorList>
            <consortium name="ELIXIR-Norway"/>
            <consortium name="Elixir Norway"/>
        </authorList>
    </citation>
    <scope>NUCLEOTIDE SEQUENCE</scope>
</reference>
<feature type="region of interest" description="Disordered" evidence="4">
    <location>
        <begin position="261"/>
        <end position="295"/>
    </location>
</feature>
<dbReference type="EMBL" id="OZ019904">
    <property type="protein sequence ID" value="CAK9200265.1"/>
    <property type="molecule type" value="Genomic_DNA"/>
</dbReference>
<evidence type="ECO:0000313" key="5">
    <source>
        <dbReference type="EMBL" id="CAK9200265.1"/>
    </source>
</evidence>
<evidence type="ECO:0000256" key="2">
    <source>
        <dbReference type="ARBA" id="ARBA00008044"/>
    </source>
</evidence>
<dbReference type="Proteomes" id="UP001497512">
    <property type="component" value="Chromosome 12"/>
</dbReference>
<evidence type="ECO:0000256" key="4">
    <source>
        <dbReference type="SAM" id="MobiDB-lite"/>
    </source>
</evidence>
<dbReference type="Pfam" id="PF09766">
    <property type="entry name" value="FmiP_Thoc5"/>
    <property type="match status" value="1"/>
</dbReference>
<evidence type="ECO:0000256" key="1">
    <source>
        <dbReference type="ARBA" id="ARBA00004123"/>
    </source>
</evidence>
<proteinExistence type="inferred from homology"/>
<evidence type="ECO:0008006" key="7">
    <source>
        <dbReference type="Google" id="ProtNLM"/>
    </source>
</evidence>
<evidence type="ECO:0000256" key="3">
    <source>
        <dbReference type="ARBA" id="ARBA00023242"/>
    </source>
</evidence>
<comment type="subcellular location">
    <subcellularLocation>
        <location evidence="1">Nucleus</location>
    </subcellularLocation>
</comment>
<comment type="similarity">
    <text evidence="2">Belongs to the THOC5 family.</text>
</comment>
<keyword evidence="6" id="KW-1185">Reference proteome</keyword>
<dbReference type="InterPro" id="IPR019163">
    <property type="entry name" value="THO_Thoc5"/>
</dbReference>